<dbReference type="EMBL" id="JAHRIQ010084360">
    <property type="protein sequence ID" value="MEQ2249115.1"/>
    <property type="molecule type" value="Genomic_DNA"/>
</dbReference>
<reference evidence="1 2" key="1">
    <citation type="submission" date="2021-06" db="EMBL/GenBank/DDBJ databases">
        <authorList>
            <person name="Palmer J.M."/>
        </authorList>
    </citation>
    <scope>NUCLEOTIDE SEQUENCE [LARGE SCALE GENOMIC DNA]</scope>
    <source>
        <strain evidence="2">if_2019</strain>
        <tissue evidence="1">Muscle</tissue>
    </source>
</reference>
<evidence type="ECO:0000313" key="2">
    <source>
        <dbReference type="Proteomes" id="UP001482620"/>
    </source>
</evidence>
<organism evidence="1 2">
    <name type="scientific">Ilyodon furcidens</name>
    <name type="common">goldbreast splitfin</name>
    <dbReference type="NCBI Taxonomy" id="33524"/>
    <lineage>
        <taxon>Eukaryota</taxon>
        <taxon>Metazoa</taxon>
        <taxon>Chordata</taxon>
        <taxon>Craniata</taxon>
        <taxon>Vertebrata</taxon>
        <taxon>Euteleostomi</taxon>
        <taxon>Actinopterygii</taxon>
        <taxon>Neopterygii</taxon>
        <taxon>Teleostei</taxon>
        <taxon>Neoteleostei</taxon>
        <taxon>Acanthomorphata</taxon>
        <taxon>Ovalentaria</taxon>
        <taxon>Atherinomorphae</taxon>
        <taxon>Cyprinodontiformes</taxon>
        <taxon>Goodeidae</taxon>
        <taxon>Ilyodon</taxon>
    </lineage>
</organism>
<accession>A0ABV0UVK6</accession>
<name>A0ABV0UVK6_9TELE</name>
<proteinExistence type="predicted"/>
<dbReference type="Proteomes" id="UP001482620">
    <property type="component" value="Unassembled WGS sequence"/>
</dbReference>
<keyword evidence="2" id="KW-1185">Reference proteome</keyword>
<comment type="caution">
    <text evidence="1">The sequence shown here is derived from an EMBL/GenBank/DDBJ whole genome shotgun (WGS) entry which is preliminary data.</text>
</comment>
<evidence type="ECO:0000313" key="1">
    <source>
        <dbReference type="EMBL" id="MEQ2249115.1"/>
    </source>
</evidence>
<sequence length="123" mass="14634">MPPWAESHISYYNFSHTVKIAAEWRKERKERVPRLNGKNLDSAPWRPDLFPELRDPSRAASLPATSWLLASFWLQELIWTLKGKKLQEKEFDGREEFGRLKWRRGLEDKNGRISKKTELKNKI</sequence>
<protein>
    <submittedName>
        <fullName evidence="1">Uncharacterized protein</fullName>
    </submittedName>
</protein>
<gene>
    <name evidence="1" type="ORF">ILYODFUR_026095</name>
</gene>